<gene>
    <name evidence="2" type="ORF">D915_005612</name>
</gene>
<accession>A0A2H1C9X2</accession>
<sequence length="130" mass="14787">MFRRPTDHSTNTHLTLPSPKNSNSPAGSLFGSIEAMENNVNLQTTRMIGGSQFQAKEESAGHTEKTRNINESLQFMISQYHEHEETEQRILLELKDLCAKARVLESKLSSKKALILEHFQQLVSNLDYEN</sequence>
<evidence type="ECO:0000256" key="1">
    <source>
        <dbReference type="SAM" id="MobiDB-lite"/>
    </source>
</evidence>
<organism evidence="2 3">
    <name type="scientific">Fasciola hepatica</name>
    <name type="common">Liver fluke</name>
    <dbReference type="NCBI Taxonomy" id="6192"/>
    <lineage>
        <taxon>Eukaryota</taxon>
        <taxon>Metazoa</taxon>
        <taxon>Spiralia</taxon>
        <taxon>Lophotrochozoa</taxon>
        <taxon>Platyhelminthes</taxon>
        <taxon>Trematoda</taxon>
        <taxon>Digenea</taxon>
        <taxon>Plagiorchiida</taxon>
        <taxon>Echinostomata</taxon>
        <taxon>Echinostomatoidea</taxon>
        <taxon>Fasciolidae</taxon>
        <taxon>Fasciola</taxon>
    </lineage>
</organism>
<feature type="region of interest" description="Disordered" evidence="1">
    <location>
        <begin position="1"/>
        <end position="28"/>
    </location>
</feature>
<protein>
    <submittedName>
        <fullName evidence="2">Uncharacterized protein</fullName>
    </submittedName>
</protein>
<dbReference type="AlphaFoldDB" id="A0A2H1C9X2"/>
<feature type="compositionally biased region" description="Polar residues" evidence="1">
    <location>
        <begin position="8"/>
        <end position="26"/>
    </location>
</feature>
<proteinExistence type="predicted"/>
<reference evidence="2" key="1">
    <citation type="submission" date="2019-03" db="EMBL/GenBank/DDBJ databases">
        <title>Improved annotation for the trematode Fasciola hepatica.</title>
        <authorList>
            <person name="Choi Y.-J."/>
            <person name="Martin J."/>
            <person name="Mitreva M."/>
        </authorList>
    </citation>
    <scope>NUCLEOTIDE SEQUENCE [LARGE SCALE GENOMIC DNA]</scope>
</reference>
<evidence type="ECO:0000313" key="2">
    <source>
        <dbReference type="EMBL" id="THD23637.1"/>
    </source>
</evidence>
<keyword evidence="3" id="KW-1185">Reference proteome</keyword>
<dbReference type="EMBL" id="JXXN02002032">
    <property type="protein sequence ID" value="THD23637.1"/>
    <property type="molecule type" value="Genomic_DNA"/>
</dbReference>
<dbReference type="Proteomes" id="UP000230066">
    <property type="component" value="Unassembled WGS sequence"/>
</dbReference>
<evidence type="ECO:0000313" key="3">
    <source>
        <dbReference type="Proteomes" id="UP000230066"/>
    </source>
</evidence>
<comment type="caution">
    <text evidence="2">The sequence shown here is derived from an EMBL/GenBank/DDBJ whole genome shotgun (WGS) entry which is preliminary data.</text>
</comment>
<name>A0A2H1C9X2_FASHE</name>